<feature type="signal peptide" evidence="1">
    <location>
        <begin position="1"/>
        <end position="20"/>
    </location>
</feature>
<evidence type="ECO:0000313" key="3">
    <source>
        <dbReference type="Proteomes" id="UP000799439"/>
    </source>
</evidence>
<evidence type="ECO:0000313" key="2">
    <source>
        <dbReference type="EMBL" id="KAF2152824.1"/>
    </source>
</evidence>
<protein>
    <submittedName>
        <fullName evidence="2">Uncharacterized protein</fullName>
    </submittedName>
</protein>
<sequence length="110" mass="12607">MINLKLICSIVLLIMTPVLAANIKYIIHYQEGEKVLQSIFSSEIDRSYIPLIVNRMESWSHGKYDARVGDRSLLVYKVNAVIDYDHTRGMFSEMKRVIERGIQSNAISTS</sequence>
<dbReference type="Proteomes" id="UP000799439">
    <property type="component" value="Unassembled WGS sequence"/>
</dbReference>
<keyword evidence="1" id="KW-0732">Signal</keyword>
<reference evidence="2" key="1">
    <citation type="journal article" date="2020" name="Stud. Mycol.">
        <title>101 Dothideomycetes genomes: a test case for predicting lifestyles and emergence of pathogens.</title>
        <authorList>
            <person name="Haridas S."/>
            <person name="Albert R."/>
            <person name="Binder M."/>
            <person name="Bloem J."/>
            <person name="Labutti K."/>
            <person name="Salamov A."/>
            <person name="Andreopoulos B."/>
            <person name="Baker S."/>
            <person name="Barry K."/>
            <person name="Bills G."/>
            <person name="Bluhm B."/>
            <person name="Cannon C."/>
            <person name="Castanera R."/>
            <person name="Culley D."/>
            <person name="Daum C."/>
            <person name="Ezra D."/>
            <person name="Gonzalez J."/>
            <person name="Henrissat B."/>
            <person name="Kuo A."/>
            <person name="Liang C."/>
            <person name="Lipzen A."/>
            <person name="Lutzoni F."/>
            <person name="Magnuson J."/>
            <person name="Mondo S."/>
            <person name="Nolan M."/>
            <person name="Ohm R."/>
            <person name="Pangilinan J."/>
            <person name="Park H.-J."/>
            <person name="Ramirez L."/>
            <person name="Alfaro M."/>
            <person name="Sun H."/>
            <person name="Tritt A."/>
            <person name="Yoshinaga Y."/>
            <person name="Zwiers L.-H."/>
            <person name="Turgeon B."/>
            <person name="Goodwin S."/>
            <person name="Spatafora J."/>
            <person name="Crous P."/>
            <person name="Grigoriev I."/>
        </authorList>
    </citation>
    <scope>NUCLEOTIDE SEQUENCE</scope>
    <source>
        <strain evidence="2">CBS 260.36</strain>
    </source>
</reference>
<accession>A0A9P4J5L8</accession>
<evidence type="ECO:0000256" key="1">
    <source>
        <dbReference type="SAM" id="SignalP"/>
    </source>
</evidence>
<name>A0A9P4J5L8_9PEZI</name>
<feature type="chain" id="PRO_5040146138" evidence="1">
    <location>
        <begin position="21"/>
        <end position="110"/>
    </location>
</feature>
<comment type="caution">
    <text evidence="2">The sequence shown here is derived from an EMBL/GenBank/DDBJ whole genome shotgun (WGS) entry which is preliminary data.</text>
</comment>
<gene>
    <name evidence="2" type="ORF">K461DRAFT_130109</name>
</gene>
<dbReference type="AlphaFoldDB" id="A0A9P4J5L8"/>
<dbReference type="EMBL" id="ML996085">
    <property type="protein sequence ID" value="KAF2152824.1"/>
    <property type="molecule type" value="Genomic_DNA"/>
</dbReference>
<organism evidence="2 3">
    <name type="scientific">Myriangium duriaei CBS 260.36</name>
    <dbReference type="NCBI Taxonomy" id="1168546"/>
    <lineage>
        <taxon>Eukaryota</taxon>
        <taxon>Fungi</taxon>
        <taxon>Dikarya</taxon>
        <taxon>Ascomycota</taxon>
        <taxon>Pezizomycotina</taxon>
        <taxon>Dothideomycetes</taxon>
        <taxon>Dothideomycetidae</taxon>
        <taxon>Myriangiales</taxon>
        <taxon>Myriangiaceae</taxon>
        <taxon>Myriangium</taxon>
    </lineage>
</organism>
<proteinExistence type="predicted"/>
<keyword evidence="3" id="KW-1185">Reference proteome</keyword>